<dbReference type="Gramene" id="TraesCLE_scaffold_072436_01G000100.1">
    <property type="protein sequence ID" value="TraesCLE_scaffold_072436_01G000100.1"/>
    <property type="gene ID" value="TraesCLE_scaffold_072436_01G000100"/>
</dbReference>
<dbReference type="PANTHER" id="PTHR24186:SF41">
    <property type="entry name" value="PGG DOMAIN-CONTAINING PROTEIN"/>
    <property type="match status" value="1"/>
</dbReference>
<reference evidence="11" key="1">
    <citation type="submission" date="2018-08" db="EMBL/GenBank/DDBJ databases">
        <authorList>
            <person name="Rossello M."/>
        </authorList>
    </citation>
    <scope>NUCLEOTIDE SEQUENCE [LARGE SCALE GENOMIC DNA]</scope>
    <source>
        <strain evidence="11">cv. Chinese Spring</strain>
    </source>
</reference>
<dbReference type="Pfam" id="PF12796">
    <property type="entry name" value="Ank_2"/>
    <property type="match status" value="3"/>
</dbReference>
<reference evidence="11" key="2">
    <citation type="submission" date="2018-10" db="UniProtKB">
        <authorList>
            <consortium name="EnsemblPlants"/>
        </authorList>
    </citation>
    <scope>IDENTIFICATION</scope>
</reference>
<dbReference type="PROSITE" id="PS50088">
    <property type="entry name" value="ANK_REPEAT"/>
    <property type="match status" value="3"/>
</dbReference>
<dbReference type="InterPro" id="IPR036770">
    <property type="entry name" value="Ankyrin_rpt-contain_sf"/>
</dbReference>
<dbReference type="STRING" id="4565.A0A3B6TH69"/>
<feature type="transmembrane region" description="Helical" evidence="9">
    <location>
        <begin position="540"/>
        <end position="567"/>
    </location>
</feature>
<organism evidence="11">
    <name type="scientific">Triticum aestivum</name>
    <name type="common">Wheat</name>
    <dbReference type="NCBI Taxonomy" id="4565"/>
    <lineage>
        <taxon>Eukaryota</taxon>
        <taxon>Viridiplantae</taxon>
        <taxon>Streptophyta</taxon>
        <taxon>Embryophyta</taxon>
        <taxon>Tracheophyta</taxon>
        <taxon>Spermatophyta</taxon>
        <taxon>Magnoliopsida</taxon>
        <taxon>Liliopsida</taxon>
        <taxon>Poales</taxon>
        <taxon>Poaceae</taxon>
        <taxon>BOP clade</taxon>
        <taxon>Pooideae</taxon>
        <taxon>Triticodae</taxon>
        <taxon>Triticeae</taxon>
        <taxon>Triticinae</taxon>
        <taxon>Triticum</taxon>
    </lineage>
</organism>
<dbReference type="SMR" id="A0A3B6TH69"/>
<dbReference type="PROSITE" id="PS50297">
    <property type="entry name" value="ANK_REP_REGION"/>
    <property type="match status" value="3"/>
</dbReference>
<dbReference type="Gramene" id="TraesWEE_scaffold_004692_01G000200.1">
    <property type="protein sequence ID" value="TraesWEE_scaffold_004692_01G000200.1"/>
    <property type="gene ID" value="TraesWEE_scaffold_004692_01G000200"/>
</dbReference>
<dbReference type="Gene3D" id="1.25.40.20">
    <property type="entry name" value="Ankyrin repeat-containing domain"/>
    <property type="match status" value="2"/>
</dbReference>
<keyword evidence="2 9" id="KW-0812">Transmembrane</keyword>
<name>A0A3B6TH69_WHEAT</name>
<evidence type="ECO:0000256" key="3">
    <source>
        <dbReference type="ARBA" id="ARBA00022737"/>
    </source>
</evidence>
<protein>
    <recommendedName>
        <fullName evidence="10">PGG domain-containing protein</fullName>
    </recommendedName>
</protein>
<feature type="transmembrane region" description="Helical" evidence="9">
    <location>
        <begin position="450"/>
        <end position="474"/>
    </location>
</feature>
<dbReference type="OrthoDB" id="303876at2759"/>
<feature type="repeat" description="ANK" evidence="7">
    <location>
        <begin position="219"/>
        <end position="251"/>
    </location>
</feature>
<evidence type="ECO:0000256" key="2">
    <source>
        <dbReference type="ARBA" id="ARBA00022692"/>
    </source>
</evidence>
<dbReference type="SMART" id="SM00248">
    <property type="entry name" value="ANK"/>
    <property type="match status" value="7"/>
</dbReference>
<dbReference type="SUPFAM" id="SSF48403">
    <property type="entry name" value="Ankyrin repeat"/>
    <property type="match status" value="1"/>
</dbReference>
<dbReference type="GO" id="GO:0016020">
    <property type="term" value="C:membrane"/>
    <property type="evidence" value="ECO:0000318"/>
    <property type="project" value="GO_Central"/>
</dbReference>
<feature type="region of interest" description="Disordered" evidence="8">
    <location>
        <begin position="1"/>
        <end position="86"/>
    </location>
</feature>
<dbReference type="Gramene" id="TraesCS7D03G0077600.1">
    <property type="protein sequence ID" value="TraesCS7D03G0077600.1.CDS"/>
    <property type="gene ID" value="TraesCS7D03G0077600"/>
</dbReference>
<dbReference type="PANTHER" id="PTHR24186">
    <property type="entry name" value="PROTEIN PHOSPHATASE 1 REGULATORY SUBUNIT"/>
    <property type="match status" value="1"/>
</dbReference>
<evidence type="ECO:0000256" key="6">
    <source>
        <dbReference type="ARBA" id="ARBA00023136"/>
    </source>
</evidence>
<evidence type="ECO:0000313" key="12">
    <source>
        <dbReference type="Proteomes" id="UP000019116"/>
    </source>
</evidence>
<feature type="transmembrane region" description="Helical" evidence="9">
    <location>
        <begin position="417"/>
        <end position="438"/>
    </location>
</feature>
<dbReference type="Gramene" id="TraesCAD_scaffold_048941_01G000100.1">
    <property type="protein sequence ID" value="TraesCAD_scaffold_048941_01G000100.1"/>
    <property type="gene ID" value="TraesCAD_scaffold_048941_01G000100"/>
</dbReference>
<dbReference type="Pfam" id="PF13962">
    <property type="entry name" value="PGG"/>
    <property type="match status" value="1"/>
</dbReference>
<feature type="transmembrane region" description="Helical" evidence="9">
    <location>
        <begin position="486"/>
        <end position="519"/>
    </location>
</feature>
<comment type="subcellular location">
    <subcellularLocation>
        <location evidence="1">Membrane</location>
        <topology evidence="1">Multi-pass membrane protein</topology>
    </subcellularLocation>
</comment>
<evidence type="ECO:0000256" key="5">
    <source>
        <dbReference type="ARBA" id="ARBA00023043"/>
    </source>
</evidence>
<evidence type="ECO:0000259" key="10">
    <source>
        <dbReference type="Pfam" id="PF13962"/>
    </source>
</evidence>
<sequence>MEHGPSHSGQPGPRPSGEKALRGHAGGCCRASPTRELQVRDGAARRREGGAPRDGLPPHQAGPRPCAWARGGAGSAVEEQPRGHGHTALHVAARHGRRAVVERLMVAAPALSCGVNDAGVSPLYLAVSCRSTGIVKALVGRRHAAASASGPNGQNALHAAVLQSAEITSYVLRWSLDLAKETDGLGSTPLHYAASDGDPEIVSQLISSAPSAIYLQDQQGFTPLHIAAWMGHVDVIRDILQACPDAAEVTDNNGRNFLHVAIERGHESVVKYVVGSTFAGGVVNEQDNNGNTPLHSAVLAGKPKLAILQSELLDLNIANNEGRTPFDLVSDITSFLPMIGFVLKLSARGVCIGTRRQDFILPWKGVEMKEWIEKLSKNLGIVAVLIATIALTAMFNVPGGYDSKGMPNLRGTFPYNAFLVLDTMAVASSMIATMLLIYGRGAAVRSSAAWICLALIFLWYALMGMILSFMAAVVPGLDNAILIKRIMWCIFALPFFSLVVLSFVWAAPAPTITSVGLLFRAQIGEDRMRTRRHAGRRFPLVGFYLSVLYLFWFLNAIAFAFTLHIIMITV</sequence>
<feature type="domain" description="PGG" evidence="10">
    <location>
        <begin position="369"/>
        <end position="473"/>
    </location>
</feature>
<evidence type="ECO:0000256" key="8">
    <source>
        <dbReference type="SAM" id="MobiDB-lite"/>
    </source>
</evidence>
<evidence type="ECO:0000256" key="1">
    <source>
        <dbReference type="ARBA" id="ARBA00004141"/>
    </source>
</evidence>
<dbReference type="InterPro" id="IPR026961">
    <property type="entry name" value="PGG_dom"/>
</dbReference>
<keyword evidence="12" id="KW-1185">Reference proteome</keyword>
<feature type="transmembrane region" description="Helical" evidence="9">
    <location>
        <begin position="378"/>
        <end position="397"/>
    </location>
</feature>
<dbReference type="OMA" id="SSTAWIC"/>
<keyword evidence="5 7" id="KW-0040">ANK repeat</keyword>
<dbReference type="AlphaFoldDB" id="A0A3B6TH69"/>
<dbReference type="Gramene" id="TraesROB_scaffold_043941_01G000200.1">
    <property type="protein sequence ID" value="TraesROB_scaffold_043941_01G000200.1"/>
    <property type="gene ID" value="TraesROB_scaffold_043941_01G000200"/>
</dbReference>
<proteinExistence type="predicted"/>
<keyword evidence="3" id="KW-0677">Repeat</keyword>
<dbReference type="Proteomes" id="UP000019116">
    <property type="component" value="Chromosome 7D"/>
</dbReference>
<feature type="repeat" description="ANK" evidence="7">
    <location>
        <begin position="185"/>
        <end position="207"/>
    </location>
</feature>
<evidence type="ECO:0000256" key="7">
    <source>
        <dbReference type="PROSITE-ProRule" id="PRU00023"/>
    </source>
</evidence>
<dbReference type="InterPro" id="IPR002110">
    <property type="entry name" value="Ankyrin_rpt"/>
</dbReference>
<keyword evidence="4 9" id="KW-1133">Transmembrane helix</keyword>
<keyword evidence="6 9" id="KW-0472">Membrane</keyword>
<feature type="repeat" description="ANK" evidence="7">
    <location>
        <begin position="84"/>
        <end position="105"/>
    </location>
</feature>
<dbReference type="Gramene" id="TraesSYM7D03G04334590.1">
    <property type="protein sequence ID" value="TraesSYM7D03G04334590.1"/>
    <property type="gene ID" value="TraesSYM7D03G04334590"/>
</dbReference>
<dbReference type="EnsemblPlants" id="TraesCS7D02G034400.1">
    <property type="protein sequence ID" value="TraesCS7D02G034400.1"/>
    <property type="gene ID" value="TraesCS7D02G034400"/>
</dbReference>
<evidence type="ECO:0000256" key="9">
    <source>
        <dbReference type="SAM" id="Phobius"/>
    </source>
</evidence>
<dbReference type="Gramene" id="TraesCS7D02G034400.1">
    <property type="protein sequence ID" value="TraesCS7D02G034400.1"/>
    <property type="gene ID" value="TraesCS7D02G034400"/>
</dbReference>
<accession>A0A3B6TH69</accession>
<evidence type="ECO:0000256" key="4">
    <source>
        <dbReference type="ARBA" id="ARBA00022989"/>
    </source>
</evidence>
<feature type="compositionally biased region" description="Basic and acidic residues" evidence="8">
    <location>
        <begin position="37"/>
        <end position="51"/>
    </location>
</feature>
<evidence type="ECO:0000313" key="11">
    <source>
        <dbReference type="EnsemblPlants" id="TraesCS7D02G034400.1"/>
    </source>
</evidence>